<comment type="caution">
    <text evidence="1">The sequence shown here is derived from an EMBL/GenBank/DDBJ whole genome shotgun (WGS) entry which is preliminary data.</text>
</comment>
<evidence type="ECO:0000313" key="1">
    <source>
        <dbReference type="EMBL" id="CVK19204.1"/>
    </source>
</evidence>
<evidence type="ECO:0000313" key="2">
    <source>
        <dbReference type="Proteomes" id="UP000245702"/>
    </source>
</evidence>
<reference evidence="1 2" key="1">
    <citation type="submission" date="2016-01" db="EMBL/GenBank/DDBJ databases">
        <authorList>
            <person name="Brown R."/>
        </authorList>
    </citation>
    <scope>NUCLEOTIDE SEQUENCE [LARGE SCALE GENOMIC DNA]</scope>
    <source>
        <strain evidence="1">Sporomusa sphaeroides DSM 2875</strain>
    </source>
</reference>
<sequence>MIKFPDELYDCTYWDEKLGERLLKENATEEQRCIFEEFYRDLDNGTLSDVEINFP</sequence>
<gene>
    <name evidence="1" type="ORF">SSPH_01853</name>
</gene>
<name>A0ABP2C731_9FIRM</name>
<proteinExistence type="predicted"/>
<dbReference type="RefSeq" id="WP_158027074.1">
    <property type="nucleotide sequence ID" value="NZ_CP146991.1"/>
</dbReference>
<dbReference type="Proteomes" id="UP000245702">
    <property type="component" value="Unassembled WGS sequence"/>
</dbReference>
<protein>
    <submittedName>
        <fullName evidence="1">Uncharacterized protein</fullName>
    </submittedName>
</protein>
<keyword evidence="2" id="KW-1185">Reference proteome</keyword>
<accession>A0ABP2C731</accession>
<dbReference type="EMBL" id="FCOW01000008">
    <property type="protein sequence ID" value="CVK19204.1"/>
    <property type="molecule type" value="Genomic_DNA"/>
</dbReference>
<organism evidence="1 2">
    <name type="scientific">Sporomusa sphaeroides DSM 2875</name>
    <dbReference type="NCBI Taxonomy" id="1337886"/>
    <lineage>
        <taxon>Bacteria</taxon>
        <taxon>Bacillati</taxon>
        <taxon>Bacillota</taxon>
        <taxon>Negativicutes</taxon>
        <taxon>Selenomonadales</taxon>
        <taxon>Sporomusaceae</taxon>
        <taxon>Sporomusa</taxon>
    </lineage>
</organism>